<feature type="transmembrane region" description="Helical" evidence="2">
    <location>
        <begin position="95"/>
        <end position="114"/>
    </location>
</feature>
<evidence type="ECO:0000256" key="1">
    <source>
        <dbReference type="SAM" id="MobiDB-lite"/>
    </source>
</evidence>
<feature type="region of interest" description="Disordered" evidence="1">
    <location>
        <begin position="1"/>
        <end position="23"/>
    </location>
</feature>
<keyword evidence="2" id="KW-0812">Transmembrane</keyword>
<gene>
    <name evidence="3" type="ORF">CNLFYP112_01345</name>
</gene>
<sequence length="119" mass="12989">MRKEKEKNKAKERKKRANRKYGQAKLKHSKKGIQSCVIAGIVLVALAAMIVIAYISAGTAAPYIGGLALVTLILTVTGCVLAVRGLKEREKNYLTCKIGIGCNIFFIIAFIAIFCRGLF</sequence>
<keyword evidence="2" id="KW-1133">Transmembrane helix</keyword>
<dbReference type="AlphaFoldDB" id="A0A6N2SJA5"/>
<evidence type="ECO:0000256" key="2">
    <source>
        <dbReference type="SAM" id="Phobius"/>
    </source>
</evidence>
<evidence type="ECO:0000313" key="3">
    <source>
        <dbReference type="EMBL" id="VYS93212.1"/>
    </source>
</evidence>
<protein>
    <recommendedName>
        <fullName evidence="4">Calcium:proton exchanger</fullName>
    </recommendedName>
</protein>
<dbReference type="Pfam" id="PF19639">
    <property type="entry name" value="DUF6142"/>
    <property type="match status" value="1"/>
</dbReference>
<organism evidence="3">
    <name type="scientific">[Clostridium] nexile</name>
    <dbReference type="NCBI Taxonomy" id="29361"/>
    <lineage>
        <taxon>Bacteria</taxon>
        <taxon>Bacillati</taxon>
        <taxon>Bacillota</taxon>
        <taxon>Clostridia</taxon>
        <taxon>Lachnospirales</taxon>
        <taxon>Lachnospiraceae</taxon>
        <taxon>Tyzzerella</taxon>
    </lineage>
</organism>
<accession>A0A6N2SJA5</accession>
<feature type="transmembrane region" description="Helical" evidence="2">
    <location>
        <begin position="63"/>
        <end position="83"/>
    </location>
</feature>
<dbReference type="EMBL" id="CACRTG010000004">
    <property type="protein sequence ID" value="VYS93212.1"/>
    <property type="molecule type" value="Genomic_DNA"/>
</dbReference>
<proteinExistence type="predicted"/>
<feature type="transmembrane region" description="Helical" evidence="2">
    <location>
        <begin position="35"/>
        <end position="57"/>
    </location>
</feature>
<feature type="compositionally biased region" description="Basic residues" evidence="1">
    <location>
        <begin position="10"/>
        <end position="19"/>
    </location>
</feature>
<evidence type="ECO:0008006" key="4">
    <source>
        <dbReference type="Google" id="ProtNLM"/>
    </source>
</evidence>
<reference evidence="3" key="1">
    <citation type="submission" date="2019-11" db="EMBL/GenBank/DDBJ databases">
        <authorList>
            <person name="Feng L."/>
        </authorList>
    </citation>
    <scope>NUCLEOTIDE SEQUENCE</scope>
    <source>
        <strain evidence="3">CnexileLFYP112</strain>
    </source>
</reference>
<keyword evidence="2" id="KW-0472">Membrane</keyword>
<dbReference type="InterPro" id="IPR046140">
    <property type="entry name" value="DUF6142"/>
</dbReference>
<name>A0A6N2SJA5_9FIRM</name>